<dbReference type="HOGENOM" id="CLU_125463_3_1_9"/>
<evidence type="ECO:0000256" key="5">
    <source>
        <dbReference type="ARBA" id="ARBA00024934"/>
    </source>
</evidence>
<dbReference type="OrthoDB" id="9792068at2"/>
<dbReference type="PANTHER" id="PTHR30435:SF12">
    <property type="entry name" value="FLAGELLAR BASAL BODY ROD PROTEIN FLGB"/>
    <property type="match status" value="1"/>
</dbReference>
<keyword evidence="8" id="KW-0282">Flagellum</keyword>
<dbReference type="Pfam" id="PF00460">
    <property type="entry name" value="Flg_bb_rod"/>
    <property type="match status" value="1"/>
</dbReference>
<evidence type="ECO:0000313" key="9">
    <source>
        <dbReference type="Proteomes" id="UP000029278"/>
    </source>
</evidence>
<comment type="subunit">
    <text evidence="6">The basal body constitutes a major portion of the flagellar organelle and consists of a number of rings mounted on a central rod.</text>
</comment>
<dbReference type="STRING" id="44252.DJ90_6322"/>
<keyword evidence="9" id="KW-1185">Reference proteome</keyword>
<evidence type="ECO:0000256" key="2">
    <source>
        <dbReference type="ARBA" id="ARBA00009677"/>
    </source>
</evidence>
<feature type="domain" description="Flagellar basal body rod protein N-terminal" evidence="7">
    <location>
        <begin position="13"/>
        <end position="39"/>
    </location>
</feature>
<dbReference type="NCBIfam" id="TIGR01396">
    <property type="entry name" value="FlgB"/>
    <property type="match status" value="1"/>
</dbReference>
<protein>
    <recommendedName>
        <fullName evidence="3 6">Flagellar basal body rod protein FlgB</fullName>
    </recommendedName>
</protein>
<comment type="similarity">
    <text evidence="2 6">Belongs to the flagella basal body rod proteins family.</text>
</comment>
<dbReference type="InterPro" id="IPR006300">
    <property type="entry name" value="FlgB"/>
</dbReference>
<dbReference type="PATRIC" id="fig|44252.3.peg.5286"/>
<keyword evidence="8" id="KW-0969">Cilium</keyword>
<proteinExistence type="inferred from homology"/>
<dbReference type="EMBL" id="JMQA01000043">
    <property type="protein sequence ID" value="KFM95330.1"/>
    <property type="molecule type" value="Genomic_DNA"/>
</dbReference>
<evidence type="ECO:0000256" key="1">
    <source>
        <dbReference type="ARBA" id="ARBA00004117"/>
    </source>
</evidence>
<comment type="subcellular location">
    <subcellularLocation>
        <location evidence="1 6">Bacterial flagellum basal body</location>
    </subcellularLocation>
</comment>
<dbReference type="InterPro" id="IPR019776">
    <property type="entry name" value="Flagellar_basal_body_rod_CS"/>
</dbReference>
<dbReference type="Proteomes" id="UP000029278">
    <property type="component" value="Unassembled WGS sequence"/>
</dbReference>
<dbReference type="PANTHER" id="PTHR30435">
    <property type="entry name" value="FLAGELLAR PROTEIN"/>
    <property type="match status" value="1"/>
</dbReference>
<comment type="function">
    <text evidence="5 6">Structural component of flagellum, the bacterial motility apparatus. Part of the rod structure of flagellar basal body.</text>
</comment>
<evidence type="ECO:0000313" key="8">
    <source>
        <dbReference type="EMBL" id="KFM95330.1"/>
    </source>
</evidence>
<reference evidence="8 9" key="1">
    <citation type="submission" date="2014-04" db="EMBL/GenBank/DDBJ databases">
        <authorList>
            <person name="Bishop-Lilly K.A."/>
            <person name="Broomall S.M."/>
            <person name="Chain P.S."/>
            <person name="Chertkov O."/>
            <person name="Coyne S.R."/>
            <person name="Daligault H.E."/>
            <person name="Davenport K.W."/>
            <person name="Erkkila T."/>
            <person name="Frey K.G."/>
            <person name="Gibbons H.S."/>
            <person name="Gu W."/>
            <person name="Jaissle J."/>
            <person name="Johnson S.L."/>
            <person name="Koroleva G.I."/>
            <person name="Ladner J.T."/>
            <person name="Lo C.-C."/>
            <person name="Minogue T.D."/>
            <person name="Munk C."/>
            <person name="Palacios G.F."/>
            <person name="Redden C.L."/>
            <person name="Rosenzweig C.N."/>
            <person name="Scholz M.B."/>
            <person name="Teshima H."/>
            <person name="Xu Y."/>
        </authorList>
    </citation>
    <scope>NUCLEOTIDE SEQUENCE [LARGE SCALE GENOMIC DNA]</scope>
    <source>
        <strain evidence="8 9">8244</strain>
    </source>
</reference>
<dbReference type="InterPro" id="IPR001444">
    <property type="entry name" value="Flag_bb_rod_N"/>
</dbReference>
<dbReference type="AlphaFoldDB" id="A0A090YT80"/>
<comment type="caution">
    <text evidence="8">The sequence shown here is derived from an EMBL/GenBank/DDBJ whole genome shotgun (WGS) entry which is preliminary data.</text>
</comment>
<dbReference type="PIRSF" id="PIRSF002889">
    <property type="entry name" value="Rod_FlgB"/>
    <property type="match status" value="1"/>
</dbReference>
<evidence type="ECO:0000259" key="7">
    <source>
        <dbReference type="Pfam" id="PF00460"/>
    </source>
</evidence>
<name>A0A090YT80_PAEMA</name>
<evidence type="ECO:0000256" key="6">
    <source>
        <dbReference type="PIRNR" id="PIRNR002889"/>
    </source>
</evidence>
<gene>
    <name evidence="8" type="primary">flgB</name>
    <name evidence="8" type="ORF">DJ90_6322</name>
</gene>
<keyword evidence="8" id="KW-0966">Cell projection</keyword>
<evidence type="ECO:0000256" key="3">
    <source>
        <dbReference type="ARBA" id="ARBA00014376"/>
    </source>
</evidence>
<sequence>MQLLNGLGFNRLETALQAANLRQGVIANNIANEDTPYYKRSSVSFESMLQAELNGDMPALQGKRTDSRHFVIGPSTGIPEPKVLTDESTIMNNNQNNVDIDSEMAQLAENQLRYNSYIEQLSYMIKMKRTAIEGR</sequence>
<dbReference type="GO" id="GO:0071978">
    <property type="term" value="P:bacterial-type flagellum-dependent swarming motility"/>
    <property type="evidence" value="ECO:0007669"/>
    <property type="project" value="TreeGrafter"/>
</dbReference>
<dbReference type="GO" id="GO:0030694">
    <property type="term" value="C:bacterial-type flagellum basal body, rod"/>
    <property type="evidence" value="ECO:0007669"/>
    <property type="project" value="InterPro"/>
</dbReference>
<organism evidence="8 9">
    <name type="scientific">Paenibacillus macerans</name>
    <name type="common">Bacillus macerans</name>
    <dbReference type="NCBI Taxonomy" id="44252"/>
    <lineage>
        <taxon>Bacteria</taxon>
        <taxon>Bacillati</taxon>
        <taxon>Bacillota</taxon>
        <taxon>Bacilli</taxon>
        <taxon>Bacillales</taxon>
        <taxon>Paenibacillaceae</taxon>
        <taxon>Paenibacillus</taxon>
    </lineage>
</organism>
<accession>A0A090YT80</accession>
<dbReference type="PROSITE" id="PS00588">
    <property type="entry name" value="FLAGELLA_BB_ROD"/>
    <property type="match status" value="1"/>
</dbReference>
<dbReference type="GeneID" id="77006720"/>
<dbReference type="RefSeq" id="WP_036622243.1">
    <property type="nucleotide sequence ID" value="NZ_JAHAJO010000082.1"/>
</dbReference>
<evidence type="ECO:0000256" key="4">
    <source>
        <dbReference type="ARBA" id="ARBA00023143"/>
    </source>
</evidence>
<keyword evidence="4 6" id="KW-0975">Bacterial flagellum</keyword>